<reference evidence="1" key="1">
    <citation type="submission" date="2016-10" db="EMBL/GenBank/DDBJ databases">
        <authorList>
            <person name="de Groot N.N."/>
        </authorList>
    </citation>
    <scope>NUCLEOTIDE SEQUENCE</scope>
</reference>
<evidence type="ECO:0000313" key="1">
    <source>
        <dbReference type="EMBL" id="SFV54083.1"/>
    </source>
</evidence>
<proteinExistence type="predicted"/>
<accession>A0A1W1BKQ1</accession>
<dbReference type="AlphaFoldDB" id="A0A1W1BKQ1"/>
<name>A0A1W1BKQ1_9ZZZZ</name>
<organism evidence="1">
    <name type="scientific">hydrothermal vent metagenome</name>
    <dbReference type="NCBI Taxonomy" id="652676"/>
    <lineage>
        <taxon>unclassified sequences</taxon>
        <taxon>metagenomes</taxon>
        <taxon>ecological metagenomes</taxon>
    </lineage>
</organism>
<sequence>MHIINIPRAKALFPMLKVLYGRSFHFSPIQNSPFGYGAL</sequence>
<protein>
    <submittedName>
        <fullName evidence="1">Uncharacterized protein</fullName>
    </submittedName>
</protein>
<gene>
    <name evidence="1" type="ORF">MNB_SV-10-933</name>
</gene>
<dbReference type="EMBL" id="FPHL01000005">
    <property type="protein sequence ID" value="SFV54083.1"/>
    <property type="molecule type" value="Genomic_DNA"/>
</dbReference>